<dbReference type="Pfam" id="PF06201">
    <property type="entry name" value="PITH"/>
    <property type="match status" value="1"/>
</dbReference>
<proteinExistence type="inferred from homology"/>
<dbReference type="GO" id="GO:0005737">
    <property type="term" value="C:cytoplasm"/>
    <property type="evidence" value="ECO:0007669"/>
    <property type="project" value="UniProtKB-ARBA"/>
</dbReference>
<sequence length="219" mass="24635">MAHNHNHNHSGSCSHDHDHDHDGPDRGAEFTLFKHIDKDNIRAYNEAVDGSAKSVFKSWDDRLNDSMVLESDADEQLILFIPFTGNVKLKSIAIRGVAEHAPSSMKVFINREDIDFSNVESIQEWDQEWELIDPTVNAMMGEIPEYPTRMARFGNVRNLTIFFPANVSGSDVTKIAYIGLKGEWTEVNKDPIITVYELAANPADHKKIGTGDENTRAVQ</sequence>
<dbReference type="Proteomes" id="UP000320333">
    <property type="component" value="Unassembled WGS sequence"/>
</dbReference>
<dbReference type="PANTHER" id="PTHR12175:SF1">
    <property type="entry name" value="PITH DOMAIN-CONTAINING PROTEIN 1"/>
    <property type="match status" value="1"/>
</dbReference>
<evidence type="ECO:0000313" key="4">
    <source>
        <dbReference type="EMBL" id="TPX74676.1"/>
    </source>
</evidence>
<dbReference type="PROSITE" id="PS51532">
    <property type="entry name" value="PITH"/>
    <property type="match status" value="1"/>
</dbReference>
<evidence type="ECO:0000256" key="1">
    <source>
        <dbReference type="ARBA" id="ARBA00025788"/>
    </source>
</evidence>
<comment type="similarity">
    <text evidence="1">Belongs to the PITHD1 family.</text>
</comment>
<feature type="region of interest" description="Disordered" evidence="2">
    <location>
        <begin position="1"/>
        <end position="25"/>
    </location>
</feature>
<dbReference type="InterPro" id="IPR037047">
    <property type="entry name" value="PITH_dom_sf"/>
</dbReference>
<name>A0A507FHA5_9FUNG</name>
<dbReference type="PANTHER" id="PTHR12175">
    <property type="entry name" value="AD039 HT014 THIOREDOXIN FAMILY TRP26"/>
    <property type="match status" value="1"/>
</dbReference>
<evidence type="ECO:0000256" key="2">
    <source>
        <dbReference type="SAM" id="MobiDB-lite"/>
    </source>
</evidence>
<reference evidence="4 5" key="1">
    <citation type="journal article" date="2019" name="Sci. Rep.">
        <title>Comparative genomics of chytrid fungi reveal insights into the obligate biotrophic and pathogenic lifestyle of Synchytrium endobioticum.</title>
        <authorList>
            <person name="van de Vossenberg B.T.L.H."/>
            <person name="Warris S."/>
            <person name="Nguyen H.D.T."/>
            <person name="van Gent-Pelzer M.P.E."/>
            <person name="Joly D.L."/>
            <person name="van de Geest H.C."/>
            <person name="Bonants P.J.M."/>
            <person name="Smith D.S."/>
            <person name="Levesque C.A."/>
            <person name="van der Lee T.A.J."/>
        </authorList>
    </citation>
    <scope>NUCLEOTIDE SEQUENCE [LARGE SCALE GENOMIC DNA]</scope>
    <source>
        <strain evidence="4 5">CBS 675.73</strain>
    </source>
</reference>
<dbReference type="EMBL" id="QEAP01000114">
    <property type="protein sequence ID" value="TPX74676.1"/>
    <property type="molecule type" value="Genomic_DNA"/>
</dbReference>
<dbReference type="InterPro" id="IPR008979">
    <property type="entry name" value="Galactose-bd-like_sf"/>
</dbReference>
<feature type="domain" description="PITH" evidence="3">
    <location>
        <begin position="21"/>
        <end position="200"/>
    </location>
</feature>
<organism evidence="4 5">
    <name type="scientific">Chytriomyces confervae</name>
    <dbReference type="NCBI Taxonomy" id="246404"/>
    <lineage>
        <taxon>Eukaryota</taxon>
        <taxon>Fungi</taxon>
        <taxon>Fungi incertae sedis</taxon>
        <taxon>Chytridiomycota</taxon>
        <taxon>Chytridiomycota incertae sedis</taxon>
        <taxon>Chytridiomycetes</taxon>
        <taxon>Chytridiales</taxon>
        <taxon>Chytriomycetaceae</taxon>
        <taxon>Chytriomyces</taxon>
    </lineage>
</organism>
<dbReference type="AlphaFoldDB" id="A0A507FHA5"/>
<protein>
    <recommendedName>
        <fullName evidence="3">PITH domain-containing protein</fullName>
    </recommendedName>
</protein>
<evidence type="ECO:0000313" key="5">
    <source>
        <dbReference type="Proteomes" id="UP000320333"/>
    </source>
</evidence>
<dbReference type="InterPro" id="IPR045099">
    <property type="entry name" value="PITH1-like"/>
</dbReference>
<accession>A0A507FHA5</accession>
<dbReference type="InterPro" id="IPR010400">
    <property type="entry name" value="PITH_dom"/>
</dbReference>
<gene>
    <name evidence="4" type="ORF">CcCBS67573_g04061</name>
</gene>
<evidence type="ECO:0000259" key="3">
    <source>
        <dbReference type="PROSITE" id="PS51532"/>
    </source>
</evidence>
<feature type="compositionally biased region" description="Basic and acidic residues" evidence="2">
    <location>
        <begin position="14"/>
        <end position="25"/>
    </location>
</feature>
<dbReference type="GO" id="GO:0005634">
    <property type="term" value="C:nucleus"/>
    <property type="evidence" value="ECO:0007669"/>
    <property type="project" value="TreeGrafter"/>
</dbReference>
<comment type="caution">
    <text evidence="4">The sequence shown here is derived from an EMBL/GenBank/DDBJ whole genome shotgun (WGS) entry which is preliminary data.</text>
</comment>
<keyword evidence="5" id="KW-1185">Reference proteome</keyword>
<dbReference type="OrthoDB" id="2635at2759"/>
<dbReference type="SUPFAM" id="SSF49785">
    <property type="entry name" value="Galactose-binding domain-like"/>
    <property type="match status" value="1"/>
</dbReference>
<dbReference type="Gene3D" id="2.60.120.470">
    <property type="entry name" value="PITH domain"/>
    <property type="match status" value="1"/>
</dbReference>